<evidence type="ECO:0000256" key="4">
    <source>
        <dbReference type="ARBA" id="ARBA00010499"/>
    </source>
</evidence>
<evidence type="ECO:0000256" key="5">
    <source>
        <dbReference type="ARBA" id="ARBA00012693"/>
    </source>
</evidence>
<comment type="pathway">
    <text evidence="2">Bacterial outer membrane biogenesis; lipopolysaccharide biosynthesis.</text>
</comment>
<dbReference type="InterPro" id="IPR013785">
    <property type="entry name" value="Aldolase_TIM"/>
</dbReference>
<dbReference type="PANTHER" id="PTHR21057">
    <property type="entry name" value="PHOSPHO-2-DEHYDRO-3-DEOXYHEPTONATE ALDOLASE"/>
    <property type="match status" value="1"/>
</dbReference>
<evidence type="ECO:0000256" key="2">
    <source>
        <dbReference type="ARBA" id="ARBA00004756"/>
    </source>
</evidence>
<comment type="caution">
    <text evidence="10">The sequence shown here is derived from an EMBL/GenBank/DDBJ whole genome shotgun (WGS) entry which is preliminary data.</text>
</comment>
<feature type="non-terminal residue" evidence="10">
    <location>
        <position position="1"/>
    </location>
</feature>
<dbReference type="Proteomes" id="UP000288086">
    <property type="component" value="Unassembled WGS sequence"/>
</dbReference>
<gene>
    <name evidence="10" type="ORF">VT98_14551</name>
</gene>
<dbReference type="UniPathway" id="UPA00357">
    <property type="reaction ID" value="UER00474"/>
</dbReference>
<dbReference type="UniPathway" id="UPA00030"/>
<keyword evidence="7 10" id="KW-0808">Transferase</keyword>
<reference evidence="10 11" key="1">
    <citation type="submission" date="2017-01" db="EMBL/GenBank/DDBJ databases">
        <title>The cable genome- insights into the physiology and evolution of filamentous bacteria capable of sulfide oxidation via long distance electron transfer.</title>
        <authorList>
            <person name="Schreiber L."/>
            <person name="Bjerg J.T."/>
            <person name="Boggild A."/>
            <person name="Van De Vossenberg J."/>
            <person name="Meysman F."/>
            <person name="Nielsen L.P."/>
            <person name="Schramm A."/>
            <person name="Kjeldsen K.U."/>
        </authorList>
    </citation>
    <scope>NUCLEOTIDE SEQUENCE [LARGE SCALE GENOMIC DNA]</scope>
    <source>
        <strain evidence="10">A1</strain>
    </source>
</reference>
<comment type="catalytic activity">
    <reaction evidence="8">
        <text>D-arabinose 5-phosphate + phosphoenolpyruvate + H2O = 3-deoxy-alpha-D-manno-2-octulosonate-8-phosphate + phosphate</text>
        <dbReference type="Rhea" id="RHEA:14053"/>
        <dbReference type="ChEBI" id="CHEBI:15377"/>
        <dbReference type="ChEBI" id="CHEBI:43474"/>
        <dbReference type="ChEBI" id="CHEBI:57693"/>
        <dbReference type="ChEBI" id="CHEBI:58702"/>
        <dbReference type="ChEBI" id="CHEBI:85985"/>
        <dbReference type="EC" id="2.5.1.55"/>
    </reaction>
</comment>
<proteinExistence type="inferred from homology"/>
<dbReference type="EC" id="2.5.1.55" evidence="5"/>
<name>A0A3S3QFR4_9BACT</name>
<organism evidence="10 11">
    <name type="scientific">Candidatus Electrothrix communis</name>
    <dbReference type="NCBI Taxonomy" id="1859133"/>
    <lineage>
        <taxon>Bacteria</taxon>
        <taxon>Pseudomonadati</taxon>
        <taxon>Thermodesulfobacteriota</taxon>
        <taxon>Desulfobulbia</taxon>
        <taxon>Desulfobulbales</taxon>
        <taxon>Desulfobulbaceae</taxon>
        <taxon>Candidatus Electrothrix</taxon>
    </lineage>
</organism>
<keyword evidence="6" id="KW-0963">Cytoplasm</keyword>
<keyword evidence="11" id="KW-1185">Reference proteome</keyword>
<comment type="similarity">
    <text evidence="4">Belongs to the KdsA family.</text>
</comment>
<evidence type="ECO:0000259" key="9">
    <source>
        <dbReference type="Pfam" id="PF00793"/>
    </source>
</evidence>
<evidence type="ECO:0000313" key="11">
    <source>
        <dbReference type="Proteomes" id="UP000288086"/>
    </source>
</evidence>
<dbReference type="SUPFAM" id="SSF51569">
    <property type="entry name" value="Aldolase"/>
    <property type="match status" value="1"/>
</dbReference>
<dbReference type="InterPro" id="IPR006218">
    <property type="entry name" value="DAHP1/KDSA"/>
</dbReference>
<comment type="pathway">
    <text evidence="3">Carbohydrate biosynthesis; 3-deoxy-D-manno-octulosonate biosynthesis; 3-deoxy-D-manno-octulosonate from D-ribulose 5-phosphate: step 2/3.</text>
</comment>
<protein>
    <recommendedName>
        <fullName evidence="5">3-deoxy-8-phosphooctulonate synthase</fullName>
        <ecNumber evidence="5">2.5.1.55</ecNumber>
    </recommendedName>
</protein>
<dbReference type="GO" id="GO:0008676">
    <property type="term" value="F:3-deoxy-8-phosphooctulonate synthase activity"/>
    <property type="evidence" value="ECO:0007669"/>
    <property type="project" value="UniProtKB-EC"/>
</dbReference>
<evidence type="ECO:0000256" key="6">
    <source>
        <dbReference type="ARBA" id="ARBA00022490"/>
    </source>
</evidence>
<comment type="subcellular location">
    <subcellularLocation>
        <location evidence="1">Cytoplasm</location>
    </subcellularLocation>
</comment>
<dbReference type="EMBL" id="MTKP01000455">
    <property type="protein sequence ID" value="RWX43215.1"/>
    <property type="molecule type" value="Genomic_DNA"/>
</dbReference>
<dbReference type="GO" id="GO:0005737">
    <property type="term" value="C:cytoplasm"/>
    <property type="evidence" value="ECO:0007669"/>
    <property type="project" value="UniProtKB-SubCell"/>
</dbReference>
<dbReference type="Gene3D" id="3.20.20.70">
    <property type="entry name" value="Aldolase class I"/>
    <property type="match status" value="1"/>
</dbReference>
<accession>A0A3S3QFR4</accession>
<evidence type="ECO:0000256" key="7">
    <source>
        <dbReference type="ARBA" id="ARBA00022679"/>
    </source>
</evidence>
<dbReference type="Pfam" id="PF00793">
    <property type="entry name" value="DAHP_synth_1"/>
    <property type="match status" value="1"/>
</dbReference>
<evidence type="ECO:0000256" key="3">
    <source>
        <dbReference type="ARBA" id="ARBA00004845"/>
    </source>
</evidence>
<evidence type="ECO:0000256" key="1">
    <source>
        <dbReference type="ARBA" id="ARBA00004496"/>
    </source>
</evidence>
<sequence>PVIFDATHSVQLPGGMGGSSGGQREFIPTLSRAAMAAGIDGLFMEVHPDPDKALCDGPNSIPLDEVEALLEQLLVIREAVRNII</sequence>
<dbReference type="GO" id="GO:0009103">
    <property type="term" value="P:lipopolysaccharide biosynthetic process"/>
    <property type="evidence" value="ECO:0007669"/>
    <property type="project" value="UniProtKB-UniPathway"/>
</dbReference>
<evidence type="ECO:0000313" key="10">
    <source>
        <dbReference type="EMBL" id="RWX43215.1"/>
    </source>
</evidence>
<dbReference type="AlphaFoldDB" id="A0A3S3QFR4"/>
<dbReference type="InterPro" id="IPR006269">
    <property type="entry name" value="KDO8P_synthase"/>
</dbReference>
<feature type="domain" description="DAHP synthetase I/KDSA" evidence="9">
    <location>
        <begin position="1"/>
        <end position="73"/>
    </location>
</feature>
<evidence type="ECO:0000256" key="8">
    <source>
        <dbReference type="ARBA" id="ARBA00049112"/>
    </source>
</evidence>